<comment type="caution">
    <text evidence="3">The sequence shown here is derived from an EMBL/GenBank/DDBJ whole genome shotgun (WGS) entry which is preliminary data.</text>
</comment>
<feature type="region of interest" description="Disordered" evidence="1">
    <location>
        <begin position="55"/>
        <end position="122"/>
    </location>
</feature>
<name>A0A934WPU5_9BURK</name>
<dbReference type="EMBL" id="JAEPWM010000011">
    <property type="protein sequence ID" value="MBK6008690.1"/>
    <property type="molecule type" value="Genomic_DNA"/>
</dbReference>
<feature type="compositionally biased region" description="Low complexity" evidence="1">
    <location>
        <begin position="96"/>
        <end position="107"/>
    </location>
</feature>
<evidence type="ECO:0000313" key="4">
    <source>
        <dbReference type="Proteomes" id="UP000630528"/>
    </source>
</evidence>
<dbReference type="RefSeq" id="WP_201176431.1">
    <property type="nucleotide sequence ID" value="NZ_JAEPWM010000011.1"/>
</dbReference>
<dbReference type="AlphaFoldDB" id="A0A934WPU5"/>
<proteinExistence type="predicted"/>
<feature type="chain" id="PRO_5037143844" evidence="2">
    <location>
        <begin position="36"/>
        <end position="424"/>
    </location>
</feature>
<feature type="signal peptide" evidence="2">
    <location>
        <begin position="1"/>
        <end position="35"/>
    </location>
</feature>
<evidence type="ECO:0000256" key="2">
    <source>
        <dbReference type="SAM" id="SignalP"/>
    </source>
</evidence>
<feature type="compositionally biased region" description="Polar residues" evidence="1">
    <location>
        <begin position="55"/>
        <end position="65"/>
    </location>
</feature>
<keyword evidence="2" id="KW-0732">Signal</keyword>
<gene>
    <name evidence="3" type="ORF">JJB11_21525</name>
</gene>
<dbReference type="Proteomes" id="UP000630528">
    <property type="component" value="Unassembled WGS sequence"/>
</dbReference>
<accession>A0A934WPU5</accession>
<sequence length="424" mass="45295">MAAIAAGEDNMFNKPFLAGSAVLLLIGLSAATARAQDPTASVMRALGRMIDSKIQKQNSTGQSAGTAPAQEADAAVAGPSQAGPDAGDPATSGMQAAAPAADAEQAASGRKSPVQRATPPANETAAIYEKARSEGSSDEDAWIYGQLAGYAKQLHAAAASGTNQLAFKNLRIGAEFPLNINGQGMPAAAGRRVESWEEGAAPEGTSRPELKRGPTETWRCWTRRWSMGVQCLLTESPELTTAFGENLKMVEVFVTKPEYDYQPLNYAWQRDMHPRIAMIQILGDGKQLARSAKEYAGGVFHAAPKVAASKNENGATPSRAACAAVSSKRVADLTTDDLALRRECANPTTGLFQRMETPETLYKYENTDSVVEVLERQLIDGTTQVSMSLGSVRWNKLAEKQGERVQALRAEYAARRAKAGRNDF</sequence>
<organism evidence="3 4">
    <name type="scientific">Ramlibacter ginsenosidimutans</name>
    <dbReference type="NCBI Taxonomy" id="502333"/>
    <lineage>
        <taxon>Bacteria</taxon>
        <taxon>Pseudomonadati</taxon>
        <taxon>Pseudomonadota</taxon>
        <taxon>Betaproteobacteria</taxon>
        <taxon>Burkholderiales</taxon>
        <taxon>Comamonadaceae</taxon>
        <taxon>Ramlibacter</taxon>
    </lineage>
</organism>
<reference evidence="3" key="1">
    <citation type="journal article" date="2012" name="J. Microbiol. Biotechnol.">
        <title>Ramlibacter ginsenosidimutans sp. nov., with ginsenoside-converting activity.</title>
        <authorList>
            <person name="Wang L."/>
            <person name="An D.S."/>
            <person name="Kim S.G."/>
            <person name="Jin F.X."/>
            <person name="Kim S.C."/>
            <person name="Lee S.T."/>
            <person name="Im W.T."/>
        </authorList>
    </citation>
    <scope>NUCLEOTIDE SEQUENCE</scope>
    <source>
        <strain evidence="3">KACC 17527</strain>
    </source>
</reference>
<evidence type="ECO:0000313" key="3">
    <source>
        <dbReference type="EMBL" id="MBK6008690.1"/>
    </source>
</evidence>
<reference evidence="3" key="2">
    <citation type="submission" date="2021-01" db="EMBL/GenBank/DDBJ databases">
        <authorList>
            <person name="Kang M."/>
        </authorList>
    </citation>
    <scope>NUCLEOTIDE SEQUENCE</scope>
    <source>
        <strain evidence="3">KACC 17527</strain>
    </source>
</reference>
<keyword evidence="4" id="KW-1185">Reference proteome</keyword>
<evidence type="ECO:0000256" key="1">
    <source>
        <dbReference type="SAM" id="MobiDB-lite"/>
    </source>
</evidence>
<protein>
    <submittedName>
        <fullName evidence="3">Uncharacterized protein</fullName>
    </submittedName>
</protein>